<evidence type="ECO:0000313" key="2">
    <source>
        <dbReference type="EMBL" id="TRL38446.1"/>
    </source>
</evidence>
<sequence length="123" mass="13143">MLILSGAVSAWSFLTPAMAQSSHPTSETTKPIPLDPSKCHSKGKKTFCPSFTLTELQFEAYQKKIKGTLNLTTPSITKGVGPGEGCPSYCVNINGLCSCPKVIPPRVLDSAEFEALKEAAKIK</sequence>
<accession>A0A549T9B1</accession>
<dbReference type="AlphaFoldDB" id="A0A549T9B1"/>
<evidence type="ECO:0000313" key="3">
    <source>
        <dbReference type="Proteomes" id="UP000316781"/>
    </source>
</evidence>
<gene>
    <name evidence="2" type="ORF">FM996_00320</name>
</gene>
<organism evidence="2 3">
    <name type="scientific">Methylosinus sporium</name>
    <dbReference type="NCBI Taxonomy" id="428"/>
    <lineage>
        <taxon>Bacteria</taxon>
        <taxon>Pseudomonadati</taxon>
        <taxon>Pseudomonadota</taxon>
        <taxon>Alphaproteobacteria</taxon>
        <taxon>Hyphomicrobiales</taxon>
        <taxon>Methylocystaceae</taxon>
        <taxon>Methylosinus</taxon>
    </lineage>
</organism>
<name>A0A549T9B1_METSR</name>
<evidence type="ECO:0000256" key="1">
    <source>
        <dbReference type="SAM" id="SignalP"/>
    </source>
</evidence>
<feature type="signal peptide" evidence="1">
    <location>
        <begin position="1"/>
        <end position="19"/>
    </location>
</feature>
<comment type="caution">
    <text evidence="2">The sequence shown here is derived from an EMBL/GenBank/DDBJ whole genome shotgun (WGS) entry which is preliminary data.</text>
</comment>
<keyword evidence="1" id="KW-0732">Signal</keyword>
<reference evidence="2 3" key="1">
    <citation type="submission" date="2019-07" db="EMBL/GenBank/DDBJ databases">
        <title>Ln-dependent methylotrophs.</title>
        <authorList>
            <person name="Tani A."/>
        </authorList>
    </citation>
    <scope>NUCLEOTIDE SEQUENCE [LARGE SCALE GENOMIC DNA]</scope>
    <source>
        <strain evidence="2 3">SM89A</strain>
    </source>
</reference>
<feature type="chain" id="PRO_5021701680" evidence="1">
    <location>
        <begin position="20"/>
        <end position="123"/>
    </location>
</feature>
<dbReference type="RefSeq" id="WP_142861332.1">
    <property type="nucleotide sequence ID" value="NZ_VJMF01000001.1"/>
</dbReference>
<protein>
    <submittedName>
        <fullName evidence="2">Uncharacterized protein</fullName>
    </submittedName>
</protein>
<dbReference type="Proteomes" id="UP000316781">
    <property type="component" value="Unassembled WGS sequence"/>
</dbReference>
<proteinExistence type="predicted"/>
<dbReference type="EMBL" id="VJMF01000001">
    <property type="protein sequence ID" value="TRL38446.1"/>
    <property type="molecule type" value="Genomic_DNA"/>
</dbReference>